<evidence type="ECO:0000313" key="6">
    <source>
        <dbReference type="Proteomes" id="UP000435802"/>
    </source>
</evidence>
<accession>A0A6N8SAH2</accession>
<keyword evidence="3" id="KW-0732">Signal</keyword>
<feature type="compositionally biased region" description="Basic and acidic residues" evidence="2">
    <location>
        <begin position="122"/>
        <end position="162"/>
    </location>
</feature>
<dbReference type="RefSeq" id="WP_160856665.1">
    <property type="nucleotide sequence ID" value="NZ_WUMK01000001.1"/>
</dbReference>
<dbReference type="Pfam" id="PF00691">
    <property type="entry name" value="OmpA"/>
    <property type="match status" value="1"/>
</dbReference>
<name>A0A6N8SAH2_9HYPH</name>
<evidence type="ECO:0000259" key="4">
    <source>
        <dbReference type="PROSITE" id="PS51123"/>
    </source>
</evidence>
<keyword evidence="1" id="KW-0472">Membrane</keyword>
<dbReference type="InterPro" id="IPR036737">
    <property type="entry name" value="OmpA-like_sf"/>
</dbReference>
<dbReference type="AlphaFoldDB" id="A0A6N8SAH2"/>
<dbReference type="GO" id="GO:0016020">
    <property type="term" value="C:membrane"/>
    <property type="evidence" value="ECO:0007669"/>
    <property type="project" value="UniProtKB-UniRule"/>
</dbReference>
<feature type="signal peptide" evidence="3">
    <location>
        <begin position="1"/>
        <end position="25"/>
    </location>
</feature>
<organism evidence="5 6">
    <name type="scientific">Shinella kummerowiae</name>
    <dbReference type="NCBI Taxonomy" id="417745"/>
    <lineage>
        <taxon>Bacteria</taxon>
        <taxon>Pseudomonadati</taxon>
        <taxon>Pseudomonadota</taxon>
        <taxon>Alphaproteobacteria</taxon>
        <taxon>Hyphomicrobiales</taxon>
        <taxon>Rhizobiaceae</taxon>
        <taxon>Shinella</taxon>
    </lineage>
</organism>
<dbReference type="Gene3D" id="3.30.1330.60">
    <property type="entry name" value="OmpA-like domain"/>
    <property type="match status" value="1"/>
</dbReference>
<proteinExistence type="predicted"/>
<evidence type="ECO:0000256" key="1">
    <source>
        <dbReference type="PROSITE-ProRule" id="PRU00473"/>
    </source>
</evidence>
<feature type="domain" description="OmpA-like" evidence="4">
    <location>
        <begin position="560"/>
        <end position="685"/>
    </location>
</feature>
<feature type="chain" id="PRO_5027028995" evidence="3">
    <location>
        <begin position="26"/>
        <end position="688"/>
    </location>
</feature>
<feature type="compositionally biased region" description="Basic and acidic residues" evidence="2">
    <location>
        <begin position="289"/>
        <end position="315"/>
    </location>
</feature>
<reference evidence="5 6" key="1">
    <citation type="submission" date="2019-12" db="EMBL/GenBank/DDBJ databases">
        <title>Shinella kummerowiae sp. nov., a symbiotic bacterium isolated from root nodules of the herbal legume Kummerowia stipulacea.</title>
        <authorList>
            <person name="Gao J."/>
        </authorList>
    </citation>
    <scope>NUCLEOTIDE SEQUENCE [LARGE SCALE GENOMIC DNA]</scope>
    <source>
        <strain evidence="5 6">CCBAU 25048</strain>
    </source>
</reference>
<protein>
    <submittedName>
        <fullName evidence="5">OmpA family protein</fullName>
    </submittedName>
</protein>
<feature type="compositionally biased region" description="Basic and acidic residues" evidence="2">
    <location>
        <begin position="332"/>
        <end position="366"/>
    </location>
</feature>
<dbReference type="InterPro" id="IPR050330">
    <property type="entry name" value="Bact_OuterMem_StrucFunc"/>
</dbReference>
<dbReference type="CDD" id="cd07185">
    <property type="entry name" value="OmpA_C-like"/>
    <property type="match status" value="1"/>
</dbReference>
<dbReference type="PANTHER" id="PTHR30329:SF21">
    <property type="entry name" value="LIPOPROTEIN YIAD-RELATED"/>
    <property type="match status" value="1"/>
</dbReference>
<keyword evidence="6" id="KW-1185">Reference proteome</keyword>
<dbReference type="SUPFAM" id="SSF103088">
    <property type="entry name" value="OmpA-like"/>
    <property type="match status" value="1"/>
</dbReference>
<dbReference type="InterPro" id="IPR006665">
    <property type="entry name" value="OmpA-like"/>
</dbReference>
<gene>
    <name evidence="5" type="ORF">GR138_00515</name>
</gene>
<comment type="caution">
    <text evidence="5">The sequence shown here is derived from an EMBL/GenBank/DDBJ whole genome shotgun (WGS) entry which is preliminary data.</text>
</comment>
<feature type="region of interest" description="Disordered" evidence="2">
    <location>
        <begin position="44"/>
        <end position="366"/>
    </location>
</feature>
<evidence type="ECO:0000256" key="2">
    <source>
        <dbReference type="SAM" id="MobiDB-lite"/>
    </source>
</evidence>
<dbReference type="Proteomes" id="UP000435802">
    <property type="component" value="Unassembled WGS sequence"/>
</dbReference>
<dbReference type="EMBL" id="WUMK01000001">
    <property type="protein sequence ID" value="MXN43650.1"/>
    <property type="molecule type" value="Genomic_DNA"/>
</dbReference>
<dbReference type="OrthoDB" id="9792021at2"/>
<dbReference type="PROSITE" id="PS51123">
    <property type="entry name" value="OMPA_2"/>
    <property type="match status" value="1"/>
</dbReference>
<feature type="compositionally biased region" description="Basic and acidic residues" evidence="2">
    <location>
        <begin position="63"/>
        <end position="114"/>
    </location>
</feature>
<evidence type="ECO:0000256" key="3">
    <source>
        <dbReference type="SAM" id="SignalP"/>
    </source>
</evidence>
<dbReference type="PANTHER" id="PTHR30329">
    <property type="entry name" value="STATOR ELEMENT OF FLAGELLAR MOTOR COMPLEX"/>
    <property type="match status" value="1"/>
</dbReference>
<evidence type="ECO:0000313" key="5">
    <source>
        <dbReference type="EMBL" id="MXN43650.1"/>
    </source>
</evidence>
<feature type="compositionally biased region" description="Basic and acidic residues" evidence="2">
    <location>
        <begin position="170"/>
        <end position="282"/>
    </location>
</feature>
<sequence length="688" mass="82112">MGKRTTLLATVALPIVSLVWQPVNAAVMRPASVSEGVPHVMTVQAEGDLSEEEIRRLRRERKQAREQQGDEGQQQDRQKAREERRQRQQEAEGEQQQDRQKAREERRQKQREAEGEQQQQQDRQKAREERRQKQREAEGEQQQQEERLKAREERRQKQREAEGEQQQQQDRQKAREERRQKQREAEGEQQQQEERLKAREERRQKQREAEGEQQQQEERLKAREERRQKQREAEGEQQQQEERLKAREERRQKQREAEGEQQQQEERLKAREERRQKMRDAEADQQQQEAREKVREERRRKRDEARERIARDPSKTTDTIELPFIDGAAVLDSDKDADRRRDSTREERRRKRAEERRNVDVRVPESDRDAQIGWKDRDRIRYEPAERERGERRERRPRYADRDGWRVEREVEDRFVINFGDRVIVRSDDGRRLSRRATETYYEDLPNGRVREVVIRPNGDRVVTIRNRYGEIIQRSRINREGREYVMFYAPEIDRDSRPTFVDPGERLPPMRLTIPVDDYIIDTSAEDRHDYRDFLDRPPVEPVERVYTLDEVKYSARIRDKVRRIDLDTITFATGSSEISMNQASSLRKVAEAINEILDKDPGETFLIEGHTDAVGSDESNLVLSDERAEAVANVLSDVYDIAPENLATQGYGERYLKIETDGPEQLNRRVTIRRVTPLVKPVAMAE</sequence>